<feature type="domain" description="CobQ/CobB/MinD/ParA nucleotide binding" evidence="10">
    <location>
        <begin position="436"/>
        <end position="609"/>
    </location>
</feature>
<evidence type="ECO:0000256" key="9">
    <source>
        <dbReference type="SAM" id="Phobius"/>
    </source>
</evidence>
<evidence type="ECO:0000256" key="6">
    <source>
        <dbReference type="ARBA" id="ARBA00022989"/>
    </source>
</evidence>
<keyword evidence="6 9" id="KW-1133">Transmembrane helix</keyword>
<comment type="subcellular location">
    <subcellularLocation>
        <location evidence="1">Cell membrane</location>
        <topology evidence="1">Multi-pass membrane protein</topology>
    </subcellularLocation>
</comment>
<sequence>MSSIVDSQQEQYAFAERPIQFGFFAIFKVLRRNWIWLTLAMLLGLGAAYLALQVIQPKYAARSTIILAKVETRINPTETTIENSDTSLIHIETEIDFLRSVEFARKVASELNLISDTYFNPYLSATETPVPTDEQQFEAVLVRMLNSYTVERRGESLALDIRVRHPDAVMAAQLANTLSSTYIDDSLRDKKKAVQYSISELWDRITLLGGRLSEMEARLAELIRENELDDTSLGDELRAELNRLTSILNLARDQNASSIRINESKQRLAEVETKLEERTRAELTQSKLQRSLDADLARYQALVDRRNALETQIDFLQPDARQVTVASAPLKPATPNRPVIFALGIAGGLIVGLALVLLRELFDRRVWTGTQTMQYLGLRTIGYVPRIRYWRKRDKQELFLSRTSRQENSPYQLALRSLLTLLSNQIRKKDSMVMAVTSALANEGKTTLTFSLAVSAAQEGHRVLLIDLDIHRHGLTRMSGCEIPKETPQEIWEDQNVFDAQIVPCTRFGQINLLSFAQDSIIPRRVFNTPRGKAILRKLRASYDVILIDTAPVLAADEANRLASLADFVILIARWGRTSEDALGTAAEALRFNQIPLAGVVLNDIDMRRYSLRDYGAHRAGGYYAYNNGYIYKPPS</sequence>
<dbReference type="InterPro" id="IPR027417">
    <property type="entry name" value="P-loop_NTPase"/>
</dbReference>
<evidence type="ECO:0000313" key="13">
    <source>
        <dbReference type="Proteomes" id="UP000188174"/>
    </source>
</evidence>
<dbReference type="Gene3D" id="3.40.50.300">
    <property type="entry name" value="P-loop containing nucleotide triphosphate hydrolases"/>
    <property type="match status" value="1"/>
</dbReference>
<reference evidence="12 13" key="1">
    <citation type="submission" date="2017-02" db="EMBL/GenBank/DDBJ databases">
        <authorList>
            <person name="Jeong S."/>
        </authorList>
    </citation>
    <scope>NUCLEOTIDE SEQUENCE [LARGE SCALE GENOMIC DNA]</scope>
    <source>
        <strain evidence="12 13">RMAR6-6</strain>
        <plasmid evidence="12 13">unnamed1</plasmid>
    </source>
</reference>
<feature type="transmembrane region" description="Helical" evidence="9">
    <location>
        <begin position="34"/>
        <end position="52"/>
    </location>
</feature>
<keyword evidence="5" id="KW-0067">ATP-binding</keyword>
<evidence type="ECO:0000259" key="10">
    <source>
        <dbReference type="Pfam" id="PF01656"/>
    </source>
</evidence>
<dbReference type="EMBL" id="CP019631">
    <property type="protein sequence ID" value="AQQ07798.1"/>
    <property type="molecule type" value="Genomic_DNA"/>
</dbReference>
<evidence type="ECO:0000256" key="5">
    <source>
        <dbReference type="ARBA" id="ARBA00022840"/>
    </source>
</evidence>
<feature type="coiled-coil region" evidence="8">
    <location>
        <begin position="205"/>
        <end position="281"/>
    </location>
</feature>
<dbReference type="PANTHER" id="PTHR32309">
    <property type="entry name" value="TYROSINE-PROTEIN KINASE"/>
    <property type="match status" value="1"/>
</dbReference>
<geneLocation type="plasmid" evidence="12 13">
    <name>unnamed1</name>
</geneLocation>
<organism evidence="12 13">
    <name type="scientific">Roseibium algicola</name>
    <dbReference type="NCBI Taxonomy" id="2857014"/>
    <lineage>
        <taxon>Bacteria</taxon>
        <taxon>Pseudomonadati</taxon>
        <taxon>Pseudomonadota</taxon>
        <taxon>Alphaproteobacteria</taxon>
        <taxon>Hyphomicrobiales</taxon>
        <taxon>Stappiaceae</taxon>
        <taxon>Roseibium</taxon>
    </lineage>
</organism>
<evidence type="ECO:0008006" key="14">
    <source>
        <dbReference type="Google" id="ProtNLM"/>
    </source>
</evidence>
<dbReference type="CDD" id="cd05387">
    <property type="entry name" value="BY-kinase"/>
    <property type="match status" value="1"/>
</dbReference>
<protein>
    <recommendedName>
        <fullName evidence="14">Capsular exopolysaccharide synthesis family protein</fullName>
    </recommendedName>
</protein>
<evidence type="ECO:0000256" key="7">
    <source>
        <dbReference type="ARBA" id="ARBA00023136"/>
    </source>
</evidence>
<dbReference type="SUPFAM" id="SSF52540">
    <property type="entry name" value="P-loop containing nucleoside triphosphate hydrolases"/>
    <property type="match status" value="1"/>
</dbReference>
<evidence type="ECO:0000256" key="4">
    <source>
        <dbReference type="ARBA" id="ARBA00022741"/>
    </source>
</evidence>
<keyword evidence="12" id="KW-0614">Plasmid</keyword>
<dbReference type="PANTHER" id="PTHR32309:SF13">
    <property type="entry name" value="FERRIC ENTEROBACTIN TRANSPORT PROTEIN FEPE"/>
    <property type="match status" value="1"/>
</dbReference>
<keyword evidence="8" id="KW-0175">Coiled coil</keyword>
<feature type="transmembrane region" description="Helical" evidence="9">
    <location>
        <begin position="339"/>
        <end position="358"/>
    </location>
</feature>
<dbReference type="Proteomes" id="UP000188174">
    <property type="component" value="Plasmid unnamed1"/>
</dbReference>
<dbReference type="InterPro" id="IPR005702">
    <property type="entry name" value="Wzc-like_C"/>
</dbReference>
<feature type="domain" description="Polysaccharide chain length determinant N-terminal" evidence="11">
    <location>
        <begin position="23"/>
        <end position="111"/>
    </location>
</feature>
<keyword evidence="2" id="KW-1003">Cell membrane</keyword>
<keyword evidence="7 9" id="KW-0472">Membrane</keyword>
<evidence type="ECO:0000259" key="11">
    <source>
        <dbReference type="Pfam" id="PF02706"/>
    </source>
</evidence>
<evidence type="ECO:0000256" key="8">
    <source>
        <dbReference type="SAM" id="Coils"/>
    </source>
</evidence>
<gene>
    <name evidence="12" type="ORF">B0E33_28700</name>
</gene>
<accession>A0ABM6IBB0</accession>
<dbReference type="InterPro" id="IPR050445">
    <property type="entry name" value="Bact_polysacc_biosynth/exp"/>
</dbReference>
<keyword evidence="3 9" id="KW-0812">Transmembrane</keyword>
<dbReference type="InterPro" id="IPR003856">
    <property type="entry name" value="LPS_length_determ_N"/>
</dbReference>
<keyword evidence="13" id="KW-1185">Reference proteome</keyword>
<keyword evidence="4" id="KW-0547">Nucleotide-binding</keyword>
<evidence type="ECO:0000256" key="1">
    <source>
        <dbReference type="ARBA" id="ARBA00004651"/>
    </source>
</evidence>
<dbReference type="RefSeq" id="WP_022999561.1">
    <property type="nucleotide sequence ID" value="NZ_CP019631.1"/>
</dbReference>
<name>A0ABM6IBB0_9HYPH</name>
<evidence type="ECO:0000256" key="2">
    <source>
        <dbReference type="ARBA" id="ARBA00022475"/>
    </source>
</evidence>
<dbReference type="Pfam" id="PF01656">
    <property type="entry name" value="CbiA"/>
    <property type="match status" value="1"/>
</dbReference>
<proteinExistence type="predicted"/>
<evidence type="ECO:0000256" key="3">
    <source>
        <dbReference type="ARBA" id="ARBA00022692"/>
    </source>
</evidence>
<evidence type="ECO:0000313" key="12">
    <source>
        <dbReference type="EMBL" id="AQQ07798.1"/>
    </source>
</evidence>
<dbReference type="InterPro" id="IPR002586">
    <property type="entry name" value="CobQ/CobB/MinD/ParA_Nub-bd_dom"/>
</dbReference>
<dbReference type="Pfam" id="PF02706">
    <property type="entry name" value="Wzz"/>
    <property type="match status" value="1"/>
</dbReference>